<gene>
    <name evidence="4" type="ORF">QYE76_027373</name>
</gene>
<dbReference type="Pfam" id="PF25597">
    <property type="entry name" value="SH3_retrovirus"/>
    <property type="match status" value="1"/>
</dbReference>
<evidence type="ECO:0000259" key="3">
    <source>
        <dbReference type="Pfam" id="PF25597"/>
    </source>
</evidence>
<evidence type="ECO:0000259" key="2">
    <source>
        <dbReference type="Pfam" id="PF07727"/>
    </source>
</evidence>
<dbReference type="Pfam" id="PF07727">
    <property type="entry name" value="RVT_2"/>
    <property type="match status" value="1"/>
</dbReference>
<sequence length="593" mass="67263">MYIRVFGCKCLVKNNKGKLGKFETRTIEGIFVGYAENSHAYRYYNRSSGTIEVSCDVVFLEDNGSQVEQVVPCVAGNDDDPSSAIKHMGIRHIRPMEVHNDDQDDGVDVLSTPQVEPSSTQAEPSSATQEPSSTQDESQSEEQEEDPHPMEQDHDDDQETSSTHDQAQVVSHDQVLARDEFIDHEGTVRKIKAATRASDMKVDQVLGSISRGVVTRRHHALLITYCQHHAFVSSFEPLKVHEALVDPDWVIAMQEELECFTRNEVCSLVERPKDHRINVIGTKWVFKNKQDENGIVIRNIARKFEMSMMGELKFFLGFQVRQLAKGTFISQEKYVKDMLKKFNMTNASPMNTPMPVKGQLGSCDGEKDVDIKSWNGEPPRGGVAKRGRTADPPRRSSSRAPSQAHQGTDIGSSARGRTKSVATKHKDKHVAQEDDEVVPTINVGAANRLEWQEWRTVNPYRFEKPTYTRTDRAFWTNTQAALWEGFYDSHEYMKHGNIVSPKAINRDELVLYEATKYRFVVQTLKNLGLYDLVCLKPDDTQDDPTFCPLLVRQFHCTVFFHDDEARTLTWMTGKTKYSCSYSQFRAAMGCGDE</sequence>
<feature type="domain" description="Retroviral polymerase SH3-like" evidence="3">
    <location>
        <begin position="8"/>
        <end position="64"/>
    </location>
</feature>
<dbReference type="EMBL" id="JAUUTY010000007">
    <property type="protein sequence ID" value="KAK1603700.1"/>
    <property type="molecule type" value="Genomic_DNA"/>
</dbReference>
<reference evidence="4" key="1">
    <citation type="submission" date="2023-07" db="EMBL/GenBank/DDBJ databases">
        <title>A chromosome-level genome assembly of Lolium multiflorum.</title>
        <authorList>
            <person name="Chen Y."/>
            <person name="Copetti D."/>
            <person name="Kolliker R."/>
            <person name="Studer B."/>
        </authorList>
    </citation>
    <scope>NUCLEOTIDE SEQUENCE</scope>
    <source>
        <strain evidence="4">02402/16</strain>
        <tissue evidence="4">Leaf</tissue>
    </source>
</reference>
<dbReference type="InterPro" id="IPR013103">
    <property type="entry name" value="RVT_2"/>
</dbReference>
<protein>
    <recommendedName>
        <fullName evidence="6">Reverse transcriptase Ty1/copia-type domain-containing protein</fullName>
    </recommendedName>
</protein>
<feature type="domain" description="Reverse transcriptase Ty1/copia-type" evidence="2">
    <location>
        <begin position="298"/>
        <end position="354"/>
    </location>
</feature>
<feature type="compositionally biased region" description="Polar residues" evidence="1">
    <location>
        <begin position="160"/>
        <end position="171"/>
    </location>
</feature>
<feature type="region of interest" description="Disordered" evidence="1">
    <location>
        <begin position="346"/>
        <end position="432"/>
    </location>
</feature>
<name>A0AAD8QJX8_LOLMU</name>
<accession>A0AAD8QJX8</accession>
<evidence type="ECO:0000313" key="5">
    <source>
        <dbReference type="Proteomes" id="UP001231189"/>
    </source>
</evidence>
<dbReference type="Proteomes" id="UP001231189">
    <property type="component" value="Unassembled WGS sequence"/>
</dbReference>
<feature type="compositionally biased region" description="Low complexity" evidence="1">
    <location>
        <begin position="128"/>
        <end position="137"/>
    </location>
</feature>
<organism evidence="4 5">
    <name type="scientific">Lolium multiflorum</name>
    <name type="common">Italian ryegrass</name>
    <name type="synonym">Lolium perenne subsp. multiflorum</name>
    <dbReference type="NCBI Taxonomy" id="4521"/>
    <lineage>
        <taxon>Eukaryota</taxon>
        <taxon>Viridiplantae</taxon>
        <taxon>Streptophyta</taxon>
        <taxon>Embryophyta</taxon>
        <taxon>Tracheophyta</taxon>
        <taxon>Spermatophyta</taxon>
        <taxon>Magnoliopsida</taxon>
        <taxon>Liliopsida</taxon>
        <taxon>Poales</taxon>
        <taxon>Poaceae</taxon>
        <taxon>BOP clade</taxon>
        <taxon>Pooideae</taxon>
        <taxon>Poodae</taxon>
        <taxon>Poeae</taxon>
        <taxon>Poeae Chloroplast Group 2 (Poeae type)</taxon>
        <taxon>Loliodinae</taxon>
        <taxon>Loliinae</taxon>
        <taxon>Lolium</taxon>
    </lineage>
</organism>
<dbReference type="AlphaFoldDB" id="A0AAD8QJX8"/>
<evidence type="ECO:0000256" key="1">
    <source>
        <dbReference type="SAM" id="MobiDB-lite"/>
    </source>
</evidence>
<keyword evidence="5" id="KW-1185">Reference proteome</keyword>
<feature type="region of interest" description="Disordered" evidence="1">
    <location>
        <begin position="97"/>
        <end position="176"/>
    </location>
</feature>
<proteinExistence type="predicted"/>
<comment type="caution">
    <text evidence="4">The sequence shown here is derived from an EMBL/GenBank/DDBJ whole genome shotgun (WGS) entry which is preliminary data.</text>
</comment>
<feature type="compositionally biased region" description="Basic residues" evidence="1">
    <location>
        <begin position="416"/>
        <end position="428"/>
    </location>
</feature>
<feature type="compositionally biased region" description="Polar residues" evidence="1">
    <location>
        <begin position="111"/>
        <end position="127"/>
    </location>
</feature>
<evidence type="ECO:0000313" key="4">
    <source>
        <dbReference type="EMBL" id="KAK1603700.1"/>
    </source>
</evidence>
<evidence type="ECO:0008006" key="6">
    <source>
        <dbReference type="Google" id="ProtNLM"/>
    </source>
</evidence>
<dbReference type="InterPro" id="IPR057670">
    <property type="entry name" value="SH3_retrovirus"/>
</dbReference>